<dbReference type="AlphaFoldDB" id="A0A371GU29"/>
<evidence type="ECO:0000313" key="1">
    <source>
        <dbReference type="EMBL" id="RDX94049.1"/>
    </source>
</evidence>
<dbReference type="Proteomes" id="UP000257109">
    <property type="component" value="Unassembled WGS sequence"/>
</dbReference>
<evidence type="ECO:0000313" key="2">
    <source>
        <dbReference type="Proteomes" id="UP000257109"/>
    </source>
</evidence>
<accession>A0A371GU29</accession>
<evidence type="ECO:0008006" key="3">
    <source>
        <dbReference type="Google" id="ProtNLM"/>
    </source>
</evidence>
<dbReference type="OrthoDB" id="1435853at2759"/>
<reference evidence="1" key="1">
    <citation type="submission" date="2018-05" db="EMBL/GenBank/DDBJ databases">
        <title>Draft genome of Mucuna pruriens seed.</title>
        <authorList>
            <person name="Nnadi N.E."/>
            <person name="Vos R."/>
            <person name="Hasami M.H."/>
            <person name="Devisetty U.K."/>
            <person name="Aguiy J.C."/>
        </authorList>
    </citation>
    <scope>NUCLEOTIDE SEQUENCE [LARGE SCALE GENOMIC DNA]</scope>
    <source>
        <strain evidence="1">JCA_2017</strain>
    </source>
</reference>
<sequence>MLVIKLLGKNIGYNVMKDKLREIWRINGGFDIMDVDNGVYMIKINLSKGKYKVTLEDHR</sequence>
<dbReference type="EMBL" id="QJKJ01004468">
    <property type="protein sequence ID" value="RDX94049.1"/>
    <property type="molecule type" value="Genomic_DNA"/>
</dbReference>
<organism evidence="1 2">
    <name type="scientific">Mucuna pruriens</name>
    <name type="common">Velvet bean</name>
    <name type="synonym">Dolichos pruriens</name>
    <dbReference type="NCBI Taxonomy" id="157652"/>
    <lineage>
        <taxon>Eukaryota</taxon>
        <taxon>Viridiplantae</taxon>
        <taxon>Streptophyta</taxon>
        <taxon>Embryophyta</taxon>
        <taxon>Tracheophyta</taxon>
        <taxon>Spermatophyta</taxon>
        <taxon>Magnoliopsida</taxon>
        <taxon>eudicotyledons</taxon>
        <taxon>Gunneridae</taxon>
        <taxon>Pentapetalae</taxon>
        <taxon>rosids</taxon>
        <taxon>fabids</taxon>
        <taxon>Fabales</taxon>
        <taxon>Fabaceae</taxon>
        <taxon>Papilionoideae</taxon>
        <taxon>50 kb inversion clade</taxon>
        <taxon>NPAAA clade</taxon>
        <taxon>indigoferoid/millettioid clade</taxon>
        <taxon>Phaseoleae</taxon>
        <taxon>Mucuna</taxon>
    </lineage>
</organism>
<keyword evidence="2" id="KW-1185">Reference proteome</keyword>
<protein>
    <recommendedName>
        <fullName evidence="3">DUF4283 domain-containing protein</fullName>
    </recommendedName>
</protein>
<name>A0A371GU29_MUCPR</name>
<feature type="non-terminal residue" evidence="1">
    <location>
        <position position="59"/>
    </location>
</feature>
<proteinExistence type="predicted"/>
<comment type="caution">
    <text evidence="1">The sequence shown here is derived from an EMBL/GenBank/DDBJ whole genome shotgun (WGS) entry which is preliminary data.</text>
</comment>
<gene>
    <name evidence="1" type="ORF">CR513_23625</name>
</gene>